<proteinExistence type="predicted"/>
<name>A0ABC8R7K2_9AQUA</name>
<keyword evidence="2" id="KW-1185">Reference proteome</keyword>
<evidence type="ECO:0000313" key="1">
    <source>
        <dbReference type="EMBL" id="CAK9140753.1"/>
    </source>
</evidence>
<reference evidence="1 2" key="1">
    <citation type="submission" date="2024-02" db="EMBL/GenBank/DDBJ databases">
        <authorList>
            <person name="Vignale AGUSTIN F."/>
            <person name="Sosa J E."/>
            <person name="Modenutti C."/>
        </authorList>
    </citation>
    <scope>NUCLEOTIDE SEQUENCE [LARGE SCALE GENOMIC DNA]</scope>
</reference>
<evidence type="ECO:0000313" key="2">
    <source>
        <dbReference type="Proteomes" id="UP001642360"/>
    </source>
</evidence>
<dbReference type="EMBL" id="CAUOFW020001070">
    <property type="protein sequence ID" value="CAK9140753.1"/>
    <property type="molecule type" value="Genomic_DNA"/>
</dbReference>
<gene>
    <name evidence="1" type="ORF">ILEXP_LOCUS8266</name>
</gene>
<organism evidence="1 2">
    <name type="scientific">Ilex paraguariensis</name>
    <name type="common">yerba mate</name>
    <dbReference type="NCBI Taxonomy" id="185542"/>
    <lineage>
        <taxon>Eukaryota</taxon>
        <taxon>Viridiplantae</taxon>
        <taxon>Streptophyta</taxon>
        <taxon>Embryophyta</taxon>
        <taxon>Tracheophyta</taxon>
        <taxon>Spermatophyta</taxon>
        <taxon>Magnoliopsida</taxon>
        <taxon>eudicotyledons</taxon>
        <taxon>Gunneridae</taxon>
        <taxon>Pentapetalae</taxon>
        <taxon>asterids</taxon>
        <taxon>campanulids</taxon>
        <taxon>Aquifoliales</taxon>
        <taxon>Aquifoliaceae</taxon>
        <taxon>Ilex</taxon>
    </lineage>
</organism>
<protein>
    <submittedName>
        <fullName evidence="1">Uncharacterized protein</fullName>
    </submittedName>
</protein>
<comment type="caution">
    <text evidence="1">The sequence shown here is derived from an EMBL/GenBank/DDBJ whole genome shotgun (WGS) entry which is preliminary data.</text>
</comment>
<sequence length="84" mass="9244">MLGRQTRSMPPTFFVSPKFGGNPELKVAKINKCETRHIKELISSEKLAKYGFNPPEFEELLPSLVVEGSNPTTKVQGDPIGIGD</sequence>
<accession>A0ABC8R7K2</accession>
<dbReference type="AlphaFoldDB" id="A0ABC8R7K2"/>
<dbReference type="Proteomes" id="UP001642360">
    <property type="component" value="Unassembled WGS sequence"/>
</dbReference>